<name>A0A0R3VVM1_TAEAS</name>
<dbReference type="STRING" id="60517.A0A0R3VVM1"/>
<dbReference type="AlphaFoldDB" id="A0A0R3VVM1"/>
<dbReference type="Proteomes" id="UP000282613">
    <property type="component" value="Unassembled WGS sequence"/>
</dbReference>
<dbReference type="GO" id="GO:0006729">
    <property type="term" value="P:tetrahydrobiopterin biosynthetic process"/>
    <property type="evidence" value="ECO:0007669"/>
    <property type="project" value="UniProtKB-UniPathway"/>
</dbReference>
<keyword evidence="8" id="KW-0783">Tetrahydrobiopterin biosynthesis</keyword>
<organism evidence="12">
    <name type="scientific">Taenia asiatica</name>
    <name type="common">Asian tapeworm</name>
    <dbReference type="NCBI Taxonomy" id="60517"/>
    <lineage>
        <taxon>Eukaryota</taxon>
        <taxon>Metazoa</taxon>
        <taxon>Spiralia</taxon>
        <taxon>Lophotrochozoa</taxon>
        <taxon>Platyhelminthes</taxon>
        <taxon>Cestoda</taxon>
        <taxon>Eucestoda</taxon>
        <taxon>Cyclophyllidea</taxon>
        <taxon>Taeniidae</taxon>
        <taxon>Taenia</taxon>
    </lineage>
</organism>
<dbReference type="InterPro" id="IPR022469">
    <property type="entry name" value="PTPS_His_AS"/>
</dbReference>
<evidence type="ECO:0000256" key="9">
    <source>
        <dbReference type="ARBA" id="ARBA00023239"/>
    </source>
</evidence>
<evidence type="ECO:0000313" key="11">
    <source>
        <dbReference type="Proteomes" id="UP000282613"/>
    </source>
</evidence>
<reference evidence="12" key="1">
    <citation type="submission" date="2017-02" db="UniProtKB">
        <authorList>
            <consortium name="WormBaseParasite"/>
        </authorList>
    </citation>
    <scope>IDENTIFICATION</scope>
</reference>
<accession>A0A0R3VVM1</accession>
<dbReference type="GO" id="GO:0046872">
    <property type="term" value="F:metal ion binding"/>
    <property type="evidence" value="ECO:0007669"/>
    <property type="project" value="UniProtKB-KW"/>
</dbReference>
<evidence type="ECO:0000256" key="1">
    <source>
        <dbReference type="ARBA" id="ARBA00001947"/>
    </source>
</evidence>
<dbReference type="FunFam" id="3.30.479.10:FF:000003">
    <property type="entry name" value="6-pyruvoyl tetrahydrobiopterin synthase"/>
    <property type="match status" value="1"/>
</dbReference>
<dbReference type="GO" id="GO:0005739">
    <property type="term" value="C:mitochondrion"/>
    <property type="evidence" value="ECO:0007669"/>
    <property type="project" value="TreeGrafter"/>
</dbReference>
<reference evidence="10 11" key="2">
    <citation type="submission" date="2018-11" db="EMBL/GenBank/DDBJ databases">
        <authorList>
            <consortium name="Pathogen Informatics"/>
        </authorList>
    </citation>
    <scope>NUCLEOTIDE SEQUENCE [LARGE SCALE GENOMIC DNA]</scope>
</reference>
<dbReference type="InterPro" id="IPR038418">
    <property type="entry name" value="6-PTP_synth/QueD_sf"/>
</dbReference>
<dbReference type="PANTHER" id="PTHR12589">
    <property type="entry name" value="PYRUVOYL TETRAHYDROBIOPTERIN SYNTHASE"/>
    <property type="match status" value="1"/>
</dbReference>
<keyword evidence="11" id="KW-1185">Reference proteome</keyword>
<dbReference type="Gene3D" id="3.30.479.10">
    <property type="entry name" value="6-pyruvoyl tetrahydropterin synthase/QueD"/>
    <property type="match status" value="1"/>
</dbReference>
<dbReference type="EC" id="4.2.3.12" evidence="4"/>
<evidence type="ECO:0000256" key="7">
    <source>
        <dbReference type="ARBA" id="ARBA00022833"/>
    </source>
</evidence>
<evidence type="ECO:0000256" key="6">
    <source>
        <dbReference type="ARBA" id="ARBA00022723"/>
    </source>
</evidence>
<evidence type="ECO:0000256" key="2">
    <source>
        <dbReference type="ARBA" id="ARBA00005126"/>
    </source>
</evidence>
<keyword evidence="9" id="KW-0456">Lyase</keyword>
<proteinExistence type="inferred from homology"/>
<evidence type="ECO:0000256" key="5">
    <source>
        <dbReference type="ARBA" id="ARBA00015587"/>
    </source>
</evidence>
<dbReference type="UniPathway" id="UPA00849">
    <property type="reaction ID" value="UER00819"/>
</dbReference>
<dbReference type="SUPFAM" id="SSF55620">
    <property type="entry name" value="Tetrahydrobiopterin biosynthesis enzymes-like"/>
    <property type="match status" value="1"/>
</dbReference>
<evidence type="ECO:0000256" key="8">
    <source>
        <dbReference type="ARBA" id="ARBA00023007"/>
    </source>
</evidence>
<dbReference type="PROSITE" id="PS00988">
    <property type="entry name" value="PTPS_2"/>
    <property type="match status" value="1"/>
</dbReference>
<keyword evidence="6" id="KW-0479">Metal-binding</keyword>
<comment type="cofactor">
    <cofactor evidence="1">
        <name>Zn(2+)</name>
        <dbReference type="ChEBI" id="CHEBI:29105"/>
    </cofactor>
</comment>
<comment type="pathway">
    <text evidence="2">Cofactor biosynthesis; tetrahydrobiopterin biosynthesis; tetrahydrobiopterin from 7,8-dihydroneopterin triphosphate: step 1/3.</text>
</comment>
<dbReference type="InterPro" id="IPR007115">
    <property type="entry name" value="6-PTP_synth/QueD"/>
</dbReference>
<dbReference type="GO" id="GO:0003874">
    <property type="term" value="F:6-pyruvoyltetrahydropterin synthase activity"/>
    <property type="evidence" value="ECO:0007669"/>
    <property type="project" value="UniProtKB-EC"/>
</dbReference>
<evidence type="ECO:0000313" key="10">
    <source>
        <dbReference type="EMBL" id="VDK23052.1"/>
    </source>
</evidence>
<keyword evidence="7" id="KW-0862">Zinc</keyword>
<comment type="similarity">
    <text evidence="3">Belongs to the PTPS family.</text>
</comment>
<evidence type="ECO:0000256" key="4">
    <source>
        <dbReference type="ARBA" id="ARBA00013100"/>
    </source>
</evidence>
<sequence length="140" mass="16163">MNPWVYVTRVATFSAAHRLHNKDLDEEENIRIFGKCAGVNGHGHNFKMEVTVFGEVDPVTGMVLNSTKLKHIIQANVLDLVDHKNLDLDVKYFRETNLVSTSENIVVFIWRCLRSSIDSKMGLEVRLYETENNIFYYRGD</sequence>
<dbReference type="OrthoDB" id="14045at2759"/>
<dbReference type="Pfam" id="PF01242">
    <property type="entry name" value="PTPS"/>
    <property type="match status" value="1"/>
</dbReference>
<evidence type="ECO:0000313" key="12">
    <source>
        <dbReference type="WBParaSite" id="TASK_0000144101-mRNA-1"/>
    </source>
</evidence>
<evidence type="ECO:0000256" key="3">
    <source>
        <dbReference type="ARBA" id="ARBA00009164"/>
    </source>
</evidence>
<dbReference type="WBParaSite" id="TASK_0000144101-mRNA-1">
    <property type="protein sequence ID" value="TASK_0000144101-mRNA-1"/>
    <property type="gene ID" value="TASK_0000144101"/>
</dbReference>
<gene>
    <name evidence="10" type="ORF">TASK_LOCUS1442</name>
</gene>
<protein>
    <recommendedName>
        <fullName evidence="5">6-pyruvoyl tetrahydrobiopterin synthase</fullName>
        <ecNumber evidence="4">4.2.3.12</ecNumber>
    </recommendedName>
</protein>
<dbReference type="EMBL" id="UYRS01000376">
    <property type="protein sequence ID" value="VDK23052.1"/>
    <property type="molecule type" value="Genomic_DNA"/>
</dbReference>
<dbReference type="PANTHER" id="PTHR12589:SF7">
    <property type="entry name" value="6-PYRUVOYL TETRAHYDROBIOPTERIN SYNTHASE"/>
    <property type="match status" value="1"/>
</dbReference>